<reference evidence="10" key="1">
    <citation type="submission" date="2016-10" db="EMBL/GenBank/DDBJ databases">
        <authorList>
            <person name="Varghese N."/>
            <person name="Submissions S."/>
        </authorList>
    </citation>
    <scope>NUCLEOTIDE SEQUENCE [LARGE SCALE GENOMIC DNA]</scope>
    <source>
        <strain evidence="10">DSM 21620</strain>
    </source>
</reference>
<feature type="compositionally biased region" description="Basic and acidic residues" evidence="7">
    <location>
        <begin position="29"/>
        <end position="55"/>
    </location>
</feature>
<dbReference type="OrthoDB" id="2991036at2"/>
<keyword evidence="5" id="KW-0805">Transcription regulation</keyword>
<dbReference type="InterPro" id="IPR007412">
    <property type="entry name" value="FlgM"/>
</dbReference>
<evidence type="ECO:0000256" key="3">
    <source>
        <dbReference type="ARBA" id="ARBA00022491"/>
    </source>
</evidence>
<name>A0A1G6IYV6_9BACI</name>
<keyword evidence="3" id="KW-0678">Repressor</keyword>
<evidence type="ECO:0000256" key="4">
    <source>
        <dbReference type="ARBA" id="ARBA00022795"/>
    </source>
</evidence>
<feature type="compositionally biased region" description="Low complexity" evidence="7">
    <location>
        <begin position="16"/>
        <end position="28"/>
    </location>
</feature>
<evidence type="ECO:0000256" key="1">
    <source>
        <dbReference type="ARBA" id="ARBA00005322"/>
    </source>
</evidence>
<protein>
    <recommendedName>
        <fullName evidence="2">Negative regulator of flagellin synthesis</fullName>
    </recommendedName>
</protein>
<evidence type="ECO:0000313" key="9">
    <source>
        <dbReference type="EMBL" id="SDC11601.1"/>
    </source>
</evidence>
<evidence type="ECO:0000259" key="8">
    <source>
        <dbReference type="Pfam" id="PF04316"/>
    </source>
</evidence>
<dbReference type="Proteomes" id="UP000198666">
    <property type="component" value="Unassembled WGS sequence"/>
</dbReference>
<sequence length="85" mass="9754">MKIQGPNQSGFNPYTKQLKQQADLQKASQRQDKLEISSEAKRLQEGDKIQASRRSHVEQIKAAVQNGEYKVDAEKTAKKMMDFWS</sequence>
<keyword evidence="10" id="KW-1185">Reference proteome</keyword>
<dbReference type="InterPro" id="IPR031316">
    <property type="entry name" value="FlgM_C"/>
</dbReference>
<evidence type="ECO:0000256" key="5">
    <source>
        <dbReference type="ARBA" id="ARBA00023015"/>
    </source>
</evidence>
<proteinExistence type="inferred from homology"/>
<evidence type="ECO:0000256" key="2">
    <source>
        <dbReference type="ARBA" id="ARBA00017823"/>
    </source>
</evidence>
<dbReference type="NCBIfam" id="TIGR03824">
    <property type="entry name" value="FlgM_jcvi"/>
    <property type="match status" value="1"/>
</dbReference>
<keyword evidence="6" id="KW-0804">Transcription</keyword>
<dbReference type="GO" id="GO:0044781">
    <property type="term" value="P:bacterial-type flagellum organization"/>
    <property type="evidence" value="ECO:0007669"/>
    <property type="project" value="UniProtKB-KW"/>
</dbReference>
<dbReference type="InterPro" id="IPR035890">
    <property type="entry name" value="Anti-sigma-28_factor_FlgM_sf"/>
</dbReference>
<dbReference type="SUPFAM" id="SSF101498">
    <property type="entry name" value="Anti-sigma factor FlgM"/>
    <property type="match status" value="1"/>
</dbReference>
<accession>A0A1G6IYV6</accession>
<dbReference type="RefSeq" id="WP_093725505.1">
    <property type="nucleotide sequence ID" value="NZ_FMZB01000001.1"/>
</dbReference>
<evidence type="ECO:0000313" key="10">
    <source>
        <dbReference type="Proteomes" id="UP000198666"/>
    </source>
</evidence>
<comment type="similarity">
    <text evidence="1">Belongs to the FlgM family.</text>
</comment>
<keyword evidence="9" id="KW-0966">Cell projection</keyword>
<feature type="region of interest" description="Disordered" evidence="7">
    <location>
        <begin position="1"/>
        <end position="55"/>
    </location>
</feature>
<feature type="domain" description="Anti-sigma-28 factor FlgM C-terminal" evidence="8">
    <location>
        <begin position="32"/>
        <end position="82"/>
    </location>
</feature>
<dbReference type="STRING" id="361279.SAMN05421663_101423"/>
<feature type="compositionally biased region" description="Polar residues" evidence="7">
    <location>
        <begin position="1"/>
        <end position="15"/>
    </location>
</feature>
<evidence type="ECO:0000256" key="7">
    <source>
        <dbReference type="SAM" id="MobiDB-lite"/>
    </source>
</evidence>
<keyword evidence="9" id="KW-0969">Cilium</keyword>
<dbReference type="GO" id="GO:0045892">
    <property type="term" value="P:negative regulation of DNA-templated transcription"/>
    <property type="evidence" value="ECO:0007669"/>
    <property type="project" value="InterPro"/>
</dbReference>
<organism evidence="9 10">
    <name type="scientific">Terribacillus halophilus</name>
    <dbReference type="NCBI Taxonomy" id="361279"/>
    <lineage>
        <taxon>Bacteria</taxon>
        <taxon>Bacillati</taxon>
        <taxon>Bacillota</taxon>
        <taxon>Bacilli</taxon>
        <taxon>Bacillales</taxon>
        <taxon>Bacillaceae</taxon>
        <taxon>Terribacillus</taxon>
    </lineage>
</organism>
<dbReference type="EMBL" id="FMZB01000001">
    <property type="protein sequence ID" value="SDC11601.1"/>
    <property type="molecule type" value="Genomic_DNA"/>
</dbReference>
<dbReference type="Pfam" id="PF04316">
    <property type="entry name" value="FlgM"/>
    <property type="match status" value="1"/>
</dbReference>
<gene>
    <name evidence="9" type="ORF">SAMN05421663_101423</name>
</gene>
<dbReference type="AlphaFoldDB" id="A0A1G6IYV6"/>
<keyword evidence="4" id="KW-1005">Bacterial flagellum biogenesis</keyword>
<evidence type="ECO:0000256" key="6">
    <source>
        <dbReference type="ARBA" id="ARBA00023163"/>
    </source>
</evidence>
<keyword evidence="9" id="KW-0282">Flagellum</keyword>